<dbReference type="EMBL" id="MT143005">
    <property type="protein sequence ID" value="QJA91680.1"/>
    <property type="molecule type" value="Genomic_DNA"/>
</dbReference>
<feature type="transmembrane region" description="Helical" evidence="1">
    <location>
        <begin position="7"/>
        <end position="29"/>
    </location>
</feature>
<keyword evidence="1" id="KW-0812">Transmembrane</keyword>
<dbReference type="AlphaFoldDB" id="A0A6M3LAC9"/>
<organism evidence="2">
    <name type="scientific">viral metagenome</name>
    <dbReference type="NCBI Taxonomy" id="1070528"/>
    <lineage>
        <taxon>unclassified sequences</taxon>
        <taxon>metagenomes</taxon>
        <taxon>organismal metagenomes</taxon>
    </lineage>
</organism>
<keyword evidence="1" id="KW-1133">Transmembrane helix</keyword>
<evidence type="ECO:0000256" key="1">
    <source>
        <dbReference type="SAM" id="Phobius"/>
    </source>
</evidence>
<protein>
    <submittedName>
        <fullName evidence="2">Uncharacterized protein</fullName>
    </submittedName>
</protein>
<accession>A0A6M3LAC9</accession>
<gene>
    <name evidence="2" type="ORF">MM415B03290_0006</name>
</gene>
<sequence>MTERRRTLATAVLFLILVVVTVSLVTWWASPSEPGVEGKGVWRLNPPKVRTVDVPPVAPADSLCYAFGPDPKWKVEVVGPYPVQMEARIDTLEARLNGLERLVLGVYDRIERMERMEGKAKQEGTR</sequence>
<reference evidence="2" key="1">
    <citation type="submission" date="2020-03" db="EMBL/GenBank/DDBJ databases">
        <title>The deep terrestrial virosphere.</title>
        <authorList>
            <person name="Holmfeldt K."/>
            <person name="Nilsson E."/>
            <person name="Simone D."/>
            <person name="Lopez-Fernandez M."/>
            <person name="Wu X."/>
            <person name="de Brujin I."/>
            <person name="Lundin D."/>
            <person name="Andersson A."/>
            <person name="Bertilsson S."/>
            <person name="Dopson M."/>
        </authorList>
    </citation>
    <scope>NUCLEOTIDE SEQUENCE</scope>
    <source>
        <strain evidence="2">MM415B03290</strain>
    </source>
</reference>
<proteinExistence type="predicted"/>
<evidence type="ECO:0000313" key="2">
    <source>
        <dbReference type="EMBL" id="QJA91680.1"/>
    </source>
</evidence>
<keyword evidence="1" id="KW-0472">Membrane</keyword>
<name>A0A6M3LAC9_9ZZZZ</name>